<evidence type="ECO:0000313" key="1">
    <source>
        <dbReference type="EMBL" id="CAJ1387077.1"/>
    </source>
</evidence>
<dbReference type="EMBL" id="CAUJNA010001454">
    <property type="protein sequence ID" value="CAJ1387077.1"/>
    <property type="molecule type" value="Genomic_DNA"/>
</dbReference>
<gene>
    <name evidence="1" type="ORF">EVOR1521_LOCUS13221</name>
</gene>
<organism evidence="1 2">
    <name type="scientific">Effrenium voratum</name>
    <dbReference type="NCBI Taxonomy" id="2562239"/>
    <lineage>
        <taxon>Eukaryota</taxon>
        <taxon>Sar</taxon>
        <taxon>Alveolata</taxon>
        <taxon>Dinophyceae</taxon>
        <taxon>Suessiales</taxon>
        <taxon>Symbiodiniaceae</taxon>
        <taxon>Effrenium</taxon>
    </lineage>
</organism>
<keyword evidence="2" id="KW-1185">Reference proteome</keyword>
<evidence type="ECO:0000313" key="2">
    <source>
        <dbReference type="Proteomes" id="UP001178507"/>
    </source>
</evidence>
<sequence>MGDCESAGCAIRDYASGTKWTAHRRVLIVSASVFGPDLVGVLAVGAGHGMSALACLSRLAKLSSFSGEPEMQNKHCHVDSHAGASCCRLAGQFDASQCPCQAMRV</sequence>
<dbReference type="Proteomes" id="UP001178507">
    <property type="component" value="Unassembled WGS sequence"/>
</dbReference>
<dbReference type="AlphaFoldDB" id="A0AA36N193"/>
<proteinExistence type="predicted"/>
<accession>A0AA36N193</accession>
<comment type="caution">
    <text evidence="1">The sequence shown here is derived from an EMBL/GenBank/DDBJ whole genome shotgun (WGS) entry which is preliminary data.</text>
</comment>
<protein>
    <submittedName>
        <fullName evidence="1">Uncharacterized protein</fullName>
    </submittedName>
</protein>
<name>A0AA36N193_9DINO</name>
<reference evidence="1" key="1">
    <citation type="submission" date="2023-08" db="EMBL/GenBank/DDBJ databases">
        <authorList>
            <person name="Chen Y."/>
            <person name="Shah S."/>
            <person name="Dougan E. K."/>
            <person name="Thang M."/>
            <person name="Chan C."/>
        </authorList>
    </citation>
    <scope>NUCLEOTIDE SEQUENCE</scope>
</reference>